<gene>
    <name evidence="2" type="ORF">GWK17_14190</name>
</gene>
<feature type="transmembrane region" description="Helical" evidence="1">
    <location>
        <begin position="7"/>
        <end position="27"/>
    </location>
</feature>
<dbReference type="AlphaFoldDB" id="A0A846TQX3"/>
<name>A0A846TQX3_9BACI</name>
<evidence type="ECO:0000313" key="3">
    <source>
        <dbReference type="Proteomes" id="UP000587942"/>
    </source>
</evidence>
<keyword evidence="1" id="KW-1133">Transmembrane helix</keyword>
<keyword evidence="1" id="KW-0472">Membrane</keyword>
<evidence type="ECO:0000256" key="1">
    <source>
        <dbReference type="SAM" id="Phobius"/>
    </source>
</evidence>
<dbReference type="RefSeq" id="WP_167833013.1">
    <property type="nucleotide sequence ID" value="NZ_JAAVUM010000009.1"/>
</dbReference>
<dbReference type="NCBIfam" id="NF041644">
    <property type="entry name" value="CBO0543_fam"/>
    <property type="match status" value="1"/>
</dbReference>
<accession>A0A846TQX3</accession>
<comment type="caution">
    <text evidence="2">The sequence shown here is derived from an EMBL/GenBank/DDBJ whole genome shotgun (WGS) entry which is preliminary data.</text>
</comment>
<proteinExistence type="predicted"/>
<organism evidence="2 3">
    <name type="scientific">Mesobacillus selenatarsenatis</name>
    <dbReference type="NCBI Taxonomy" id="388741"/>
    <lineage>
        <taxon>Bacteria</taxon>
        <taxon>Bacillati</taxon>
        <taxon>Bacillota</taxon>
        <taxon>Bacilli</taxon>
        <taxon>Bacillales</taxon>
        <taxon>Bacillaceae</taxon>
        <taxon>Mesobacillus</taxon>
    </lineage>
</organism>
<dbReference type="EMBL" id="JAAVUM010000009">
    <property type="protein sequence ID" value="NKE06605.1"/>
    <property type="molecule type" value="Genomic_DNA"/>
</dbReference>
<sequence>MRKNRRTLSVGFLNILTIIGIFLLPFAIVKRSFKDWIIVYLVSIIGNSWADRYLVSKGYLKYDIRPFRRNLKIHLPFDYVHYPLILLYYNQWTLNSKPSGIILKLFPFIIPQVLVETFAAKKTNLITWKKGWSWQHSFISLAIKLLVCRGIISAIRMINKDDLSVD</sequence>
<dbReference type="InterPro" id="IPR048147">
    <property type="entry name" value="CBO0543-like"/>
</dbReference>
<reference evidence="2 3" key="1">
    <citation type="submission" date="2020-03" db="EMBL/GenBank/DDBJ databases">
        <authorList>
            <person name="Sun Q."/>
        </authorList>
    </citation>
    <scope>NUCLEOTIDE SEQUENCE [LARGE SCALE GENOMIC DNA]</scope>
    <source>
        <strain evidence="2 3">KACC 21451</strain>
    </source>
</reference>
<evidence type="ECO:0000313" key="2">
    <source>
        <dbReference type="EMBL" id="NKE06605.1"/>
    </source>
</evidence>
<keyword evidence="1" id="KW-0812">Transmembrane</keyword>
<protein>
    <submittedName>
        <fullName evidence="2">Uncharacterized protein</fullName>
    </submittedName>
</protein>
<dbReference type="Proteomes" id="UP000587942">
    <property type="component" value="Unassembled WGS sequence"/>
</dbReference>